<dbReference type="RefSeq" id="WP_116348158.1">
    <property type="nucleotide sequence ID" value="NZ_NFZW01000016.1"/>
</dbReference>
<dbReference type="EMBL" id="NFZW01000016">
    <property type="protein sequence ID" value="RFA34391.1"/>
    <property type="molecule type" value="Genomic_DNA"/>
</dbReference>
<dbReference type="Proteomes" id="UP000256763">
    <property type="component" value="Unassembled WGS sequence"/>
</dbReference>
<protein>
    <submittedName>
        <fullName evidence="1">Uncharacterized protein</fullName>
    </submittedName>
</protein>
<name>A0A3E0WQF2_9GAMM</name>
<accession>A0A3E0WQF2</accession>
<keyword evidence="2" id="KW-1185">Reference proteome</keyword>
<evidence type="ECO:0000313" key="1">
    <source>
        <dbReference type="EMBL" id="RFA34391.1"/>
    </source>
</evidence>
<proteinExistence type="predicted"/>
<evidence type="ECO:0000313" key="2">
    <source>
        <dbReference type="Proteomes" id="UP000256763"/>
    </source>
</evidence>
<reference evidence="2" key="1">
    <citation type="submission" date="2017-05" db="EMBL/GenBank/DDBJ databases">
        <authorList>
            <person name="Sharma S."/>
            <person name="Sidhu C."/>
            <person name="Pinnaka A.K."/>
        </authorList>
    </citation>
    <scope>NUCLEOTIDE SEQUENCE [LARGE SCALE GENOMIC DNA]</scope>
    <source>
        <strain evidence="2">AK93</strain>
    </source>
</reference>
<comment type="caution">
    <text evidence="1">The sequence shown here is derived from an EMBL/GenBank/DDBJ whole genome shotgun (WGS) entry which is preliminary data.</text>
</comment>
<sequence>MHPTELAPQLPPEYPAEPSVKAHILVNQYFAAVDLYKHEDSLNWQKVNHLLYINAALGAIWVL</sequence>
<organism evidence="1 2">
    <name type="scientific">Alkalilimnicola ehrlichii</name>
    <dbReference type="NCBI Taxonomy" id="351052"/>
    <lineage>
        <taxon>Bacteria</taxon>
        <taxon>Pseudomonadati</taxon>
        <taxon>Pseudomonadota</taxon>
        <taxon>Gammaproteobacteria</taxon>
        <taxon>Chromatiales</taxon>
        <taxon>Ectothiorhodospiraceae</taxon>
        <taxon>Alkalilimnicola</taxon>
    </lineage>
</organism>
<gene>
    <name evidence="1" type="ORF">CAL65_15225</name>
</gene>
<dbReference type="AlphaFoldDB" id="A0A3E0WQF2"/>